<dbReference type="GO" id="GO:0008757">
    <property type="term" value="F:S-adenosylmethionine-dependent methyltransferase activity"/>
    <property type="evidence" value="ECO:0007669"/>
    <property type="project" value="InterPro"/>
</dbReference>
<proteinExistence type="predicted"/>
<protein>
    <submittedName>
        <fullName evidence="2">Class I SAM-dependent methyltransferase</fullName>
    </submittedName>
</protein>
<dbReference type="OrthoDB" id="5566900at2"/>
<evidence type="ECO:0000313" key="2">
    <source>
        <dbReference type="EMBL" id="AZQ78129.1"/>
    </source>
</evidence>
<keyword evidence="3" id="KW-1185">Reference proteome</keyword>
<accession>A0A3S9Q0I3</accession>
<dbReference type="CDD" id="cd02440">
    <property type="entry name" value="AdoMet_MTases"/>
    <property type="match status" value="1"/>
</dbReference>
<dbReference type="SUPFAM" id="SSF53335">
    <property type="entry name" value="S-adenosyl-L-methionine-dependent methyltransferases"/>
    <property type="match status" value="1"/>
</dbReference>
<name>A0A3S9Q0I3_9ACTO</name>
<evidence type="ECO:0000259" key="1">
    <source>
        <dbReference type="Pfam" id="PF08241"/>
    </source>
</evidence>
<dbReference type="AlphaFoldDB" id="A0A3S9Q0I3"/>
<dbReference type="PANTHER" id="PTHR43591">
    <property type="entry name" value="METHYLTRANSFERASE"/>
    <property type="match status" value="1"/>
</dbReference>
<dbReference type="EMBL" id="CP034593">
    <property type="protein sequence ID" value="AZQ78129.1"/>
    <property type="molecule type" value="Genomic_DNA"/>
</dbReference>
<sequence length="262" mass="28406">MEPAFRPSADVPDPQSVAEKWWSANAEQYLAEHPSLGDVRFQWGPEGWTEEDLQILPAVPGRILEVGAGAAQCSRWLASKGHNVTASDISKGMLSAAELLNEKTGIAFPLIHSSIDAMPFGDSSFDTVFTSFGALSFIPDLGPAFAEVFRVLSPGGLWAYSVTHPFSWVFPDSPYADDLKVIRPYGKREAYVESDRAGTSYAEFPHTLSDHINGLVRAGFAIDDILEPAWPVANAETWGGWGPDRGAMLPSTLIVSARRPAS</sequence>
<reference evidence="2 3" key="1">
    <citation type="submission" date="2018-12" db="EMBL/GenBank/DDBJ databases">
        <title>Complete genome sequence of Flaviflexus sp. H23T48.</title>
        <authorList>
            <person name="Bae J.-W."/>
            <person name="Lee J.-Y."/>
        </authorList>
    </citation>
    <scope>NUCLEOTIDE SEQUENCE [LARGE SCALE GENOMIC DNA]</scope>
    <source>
        <strain evidence="2 3">H23T48</strain>
    </source>
</reference>
<dbReference type="Proteomes" id="UP000280344">
    <property type="component" value="Chromosome"/>
</dbReference>
<dbReference type="GO" id="GO:0032259">
    <property type="term" value="P:methylation"/>
    <property type="evidence" value="ECO:0007669"/>
    <property type="project" value="UniProtKB-KW"/>
</dbReference>
<organism evidence="2 3">
    <name type="scientific">Flaviflexus ciconiae</name>
    <dbReference type="NCBI Taxonomy" id="2496867"/>
    <lineage>
        <taxon>Bacteria</taxon>
        <taxon>Bacillati</taxon>
        <taxon>Actinomycetota</taxon>
        <taxon>Actinomycetes</taxon>
        <taxon>Actinomycetales</taxon>
        <taxon>Actinomycetaceae</taxon>
        <taxon>Flaviflexus</taxon>
    </lineage>
</organism>
<dbReference type="Gene3D" id="3.40.50.150">
    <property type="entry name" value="Vaccinia Virus protein VP39"/>
    <property type="match status" value="1"/>
</dbReference>
<dbReference type="InterPro" id="IPR029063">
    <property type="entry name" value="SAM-dependent_MTases_sf"/>
</dbReference>
<dbReference type="InterPro" id="IPR013216">
    <property type="entry name" value="Methyltransf_11"/>
</dbReference>
<feature type="domain" description="Methyltransferase type 11" evidence="1">
    <location>
        <begin position="64"/>
        <end position="157"/>
    </location>
</feature>
<evidence type="ECO:0000313" key="3">
    <source>
        <dbReference type="Proteomes" id="UP000280344"/>
    </source>
</evidence>
<keyword evidence="2" id="KW-0808">Transferase</keyword>
<dbReference type="PANTHER" id="PTHR43591:SF110">
    <property type="entry name" value="RHODANESE DOMAIN-CONTAINING PROTEIN"/>
    <property type="match status" value="1"/>
</dbReference>
<gene>
    <name evidence="2" type="ORF">EJ997_03945</name>
</gene>
<keyword evidence="2" id="KW-0489">Methyltransferase</keyword>
<dbReference type="KEGG" id="flh:EJ997_03945"/>
<dbReference type="Pfam" id="PF08241">
    <property type="entry name" value="Methyltransf_11"/>
    <property type="match status" value="1"/>
</dbReference>